<dbReference type="EMBL" id="JMCB01000002">
    <property type="protein sequence ID" value="KFE71534.1"/>
    <property type="molecule type" value="Genomic_DNA"/>
</dbReference>
<sequence length="153" mass="16646">MRISEFLSPQAVIADMQARTKPEVLRELSGALVRAHPQLQEDRLVEVLREREKLGSTGIGEGVAIPHGKLPGMTQLLATFGVSKQGLDFEAIDGKPTHLFFALVAPENSAGVHLKALARISRLFKNPRFRAAILEAPSAADIHALIVQEDARP</sequence>
<dbReference type="STRING" id="394096.DB31_3664"/>
<dbReference type="InterPro" id="IPR051541">
    <property type="entry name" value="PTS_SugarTrans_NitroReg"/>
</dbReference>
<dbReference type="FunFam" id="3.40.930.10:FF:000009">
    <property type="entry name" value="PTS system, fructose specific IIABC component"/>
    <property type="match status" value="1"/>
</dbReference>
<feature type="domain" description="PTS EIIA type-2" evidence="3">
    <location>
        <begin position="5"/>
        <end position="149"/>
    </location>
</feature>
<proteinExistence type="predicted"/>
<dbReference type="InterPro" id="IPR002178">
    <property type="entry name" value="PTS_EIIA_type-2_dom"/>
</dbReference>
<name>A0A085WV21_9BACT</name>
<comment type="subcellular location">
    <subcellularLocation>
        <location evidence="1">Cytoplasm</location>
    </subcellularLocation>
</comment>
<dbReference type="PATRIC" id="fig|394096.3.peg.1312"/>
<evidence type="ECO:0000313" key="5">
    <source>
        <dbReference type="Proteomes" id="UP000028725"/>
    </source>
</evidence>
<organism evidence="4 5">
    <name type="scientific">Hyalangium minutum</name>
    <dbReference type="NCBI Taxonomy" id="394096"/>
    <lineage>
        <taxon>Bacteria</taxon>
        <taxon>Pseudomonadati</taxon>
        <taxon>Myxococcota</taxon>
        <taxon>Myxococcia</taxon>
        <taxon>Myxococcales</taxon>
        <taxon>Cystobacterineae</taxon>
        <taxon>Archangiaceae</taxon>
        <taxon>Hyalangium</taxon>
    </lineage>
</organism>
<keyword evidence="2" id="KW-0808">Transferase</keyword>
<dbReference type="PROSITE" id="PS51094">
    <property type="entry name" value="PTS_EIIA_TYPE_2"/>
    <property type="match status" value="1"/>
</dbReference>
<dbReference type="RefSeq" id="WP_044183632.1">
    <property type="nucleotide sequence ID" value="NZ_JMCB01000002.1"/>
</dbReference>
<dbReference type="PANTHER" id="PTHR47738:SF2">
    <property type="entry name" value="PTS SYSTEM FRUCTOSE-LIKE EIIA COMPONENT"/>
    <property type="match status" value="1"/>
</dbReference>
<evidence type="ECO:0000256" key="1">
    <source>
        <dbReference type="ARBA" id="ARBA00004496"/>
    </source>
</evidence>
<dbReference type="AlphaFoldDB" id="A0A085WV21"/>
<gene>
    <name evidence="4" type="ORF">DB31_3664</name>
</gene>
<evidence type="ECO:0000259" key="3">
    <source>
        <dbReference type="PROSITE" id="PS51094"/>
    </source>
</evidence>
<dbReference type="InterPro" id="IPR016152">
    <property type="entry name" value="PTrfase/Anion_transptr"/>
</dbReference>
<dbReference type="Pfam" id="PF00359">
    <property type="entry name" value="PTS_EIIA_2"/>
    <property type="match status" value="1"/>
</dbReference>
<dbReference type="GO" id="GO:0016740">
    <property type="term" value="F:transferase activity"/>
    <property type="evidence" value="ECO:0007669"/>
    <property type="project" value="UniProtKB-KW"/>
</dbReference>
<evidence type="ECO:0000256" key="2">
    <source>
        <dbReference type="ARBA" id="ARBA00022679"/>
    </source>
</evidence>
<protein>
    <submittedName>
        <fullName evidence="4">Putative PTS IIA-like nitrogen-regulatory protein PtsN</fullName>
    </submittedName>
</protein>
<dbReference type="OrthoDB" id="95460at2"/>
<dbReference type="Proteomes" id="UP000028725">
    <property type="component" value="Unassembled WGS sequence"/>
</dbReference>
<keyword evidence="5" id="KW-1185">Reference proteome</keyword>
<dbReference type="CDD" id="cd00211">
    <property type="entry name" value="PTS_IIA_fru"/>
    <property type="match status" value="1"/>
</dbReference>
<evidence type="ECO:0000313" key="4">
    <source>
        <dbReference type="EMBL" id="KFE71534.1"/>
    </source>
</evidence>
<comment type="caution">
    <text evidence="4">The sequence shown here is derived from an EMBL/GenBank/DDBJ whole genome shotgun (WGS) entry which is preliminary data.</text>
</comment>
<accession>A0A085WV21</accession>
<dbReference type="Gene3D" id="3.40.930.10">
    <property type="entry name" value="Mannitol-specific EII, Chain A"/>
    <property type="match status" value="1"/>
</dbReference>
<dbReference type="GO" id="GO:0005737">
    <property type="term" value="C:cytoplasm"/>
    <property type="evidence" value="ECO:0007669"/>
    <property type="project" value="UniProtKB-SubCell"/>
</dbReference>
<dbReference type="PANTHER" id="PTHR47738">
    <property type="entry name" value="PTS SYSTEM FRUCTOSE-LIKE EIIA COMPONENT-RELATED"/>
    <property type="match status" value="1"/>
</dbReference>
<reference evidence="4 5" key="1">
    <citation type="submission" date="2014-04" db="EMBL/GenBank/DDBJ databases">
        <title>Genome assembly of Hyalangium minutum DSM 14724.</title>
        <authorList>
            <person name="Sharma G."/>
            <person name="Subramanian S."/>
        </authorList>
    </citation>
    <scope>NUCLEOTIDE SEQUENCE [LARGE SCALE GENOMIC DNA]</scope>
    <source>
        <strain evidence="4 5">DSM 14724</strain>
    </source>
</reference>
<dbReference type="PROSITE" id="PS00372">
    <property type="entry name" value="PTS_EIIA_TYPE_2_HIS"/>
    <property type="match status" value="1"/>
</dbReference>
<dbReference type="SUPFAM" id="SSF55804">
    <property type="entry name" value="Phoshotransferase/anion transport protein"/>
    <property type="match status" value="1"/>
</dbReference>